<keyword evidence="1" id="KW-0812">Transmembrane</keyword>
<evidence type="ECO:0000313" key="2">
    <source>
        <dbReference type="EMBL" id="OGG69264.1"/>
    </source>
</evidence>
<dbReference type="Proteomes" id="UP000176914">
    <property type="component" value="Unassembled WGS sequence"/>
</dbReference>
<proteinExistence type="predicted"/>
<dbReference type="AlphaFoldDB" id="A0A1F6E6D7"/>
<keyword evidence="1" id="KW-0472">Membrane</keyword>
<evidence type="ECO:0000313" key="3">
    <source>
        <dbReference type="Proteomes" id="UP000176914"/>
    </source>
</evidence>
<feature type="transmembrane region" description="Helical" evidence="1">
    <location>
        <begin position="7"/>
        <end position="31"/>
    </location>
</feature>
<gene>
    <name evidence="2" type="ORF">A3C20_03160</name>
</gene>
<evidence type="ECO:0000256" key="1">
    <source>
        <dbReference type="SAM" id="Phobius"/>
    </source>
</evidence>
<protein>
    <submittedName>
        <fullName evidence="2">Uncharacterized protein</fullName>
    </submittedName>
</protein>
<reference evidence="2 3" key="1">
    <citation type="journal article" date="2016" name="Nat. Commun.">
        <title>Thousands of microbial genomes shed light on interconnected biogeochemical processes in an aquifer system.</title>
        <authorList>
            <person name="Anantharaman K."/>
            <person name="Brown C.T."/>
            <person name="Hug L.A."/>
            <person name="Sharon I."/>
            <person name="Castelle C.J."/>
            <person name="Probst A.J."/>
            <person name="Thomas B.C."/>
            <person name="Singh A."/>
            <person name="Wilkins M.J."/>
            <person name="Karaoz U."/>
            <person name="Brodie E.L."/>
            <person name="Williams K.H."/>
            <person name="Hubbard S.S."/>
            <person name="Banfield J.F."/>
        </authorList>
    </citation>
    <scope>NUCLEOTIDE SEQUENCE [LARGE SCALE GENOMIC DNA]</scope>
</reference>
<sequence>MRRGSRGVTLIDTLVATSLMVLIFMGIFGAFQLSVDVVTNNKARAGAVALADERMEYLRSLPYSSLGTVGGIPAGSLAQTESVSLNGVNYTRRTLVVYADDPKDGAGGSDTTGIADYKAVKVNVSWSSRTGQRDLYLVSRFEPLSGLESAVSGGTLVINVVNANSQPVSSAQVTVTNTSVSPAVNLTTYTNTSGVVTLVGTPAATNYAVVATKGGYSTAQTYPSTPSNPNPSPANLTVSNNQTTSATFAIDLLSSMTVSTYSLSTGTWQDSFGDNSKIGEGTDYMEAAGNQARLEGNQPWTRPGELRSIPITPVALSRWGIFSWNDTRPSQTTITYHVYYPSGGSLALVPDSVLAGNSTGYATETQTSVDLSAISAALYPTLVLGAHLVAQDPNAPSPSIQDWSLTYESGQGISIPFTLQGAKVIGNGPPLVYKYSQVITTNQSGTASLSNMEWDTYTMSVNSSTGYDIASSCTPQPIVLAPNSTAATLLYLSPHTSNSLLVDVKNTSGAYLPGALVRLTKGGSYDRTIYADACGQAFFSSLTNGSYSISVSASGYQTYTSSGVNVSGASRLSAILN</sequence>
<comment type="caution">
    <text evidence="2">The sequence shown here is derived from an EMBL/GenBank/DDBJ whole genome shotgun (WGS) entry which is preliminary data.</text>
</comment>
<name>A0A1F6E6D7_9BACT</name>
<accession>A0A1F6E6D7</accession>
<dbReference type="SUPFAM" id="SSF49478">
    <property type="entry name" value="Cna protein B-type domain"/>
    <property type="match status" value="1"/>
</dbReference>
<dbReference type="EMBL" id="MFLL01000015">
    <property type="protein sequence ID" value="OGG69264.1"/>
    <property type="molecule type" value="Genomic_DNA"/>
</dbReference>
<organism evidence="2 3">
    <name type="scientific">Candidatus Kaiserbacteria bacterium RIFCSPHIGHO2_02_FULL_55_25</name>
    <dbReference type="NCBI Taxonomy" id="1798498"/>
    <lineage>
        <taxon>Bacteria</taxon>
        <taxon>Candidatus Kaiseribacteriota</taxon>
    </lineage>
</organism>
<dbReference type="Gene3D" id="2.60.40.1120">
    <property type="entry name" value="Carboxypeptidase-like, regulatory domain"/>
    <property type="match status" value="1"/>
</dbReference>
<keyword evidence="1" id="KW-1133">Transmembrane helix</keyword>
<dbReference type="Pfam" id="PF13620">
    <property type="entry name" value="CarboxypepD_reg"/>
    <property type="match status" value="1"/>
</dbReference>